<dbReference type="RefSeq" id="WP_084180272.1">
    <property type="nucleotide sequence ID" value="NZ_CP033926.1"/>
</dbReference>
<feature type="domain" description="Lipocalin-like" evidence="2">
    <location>
        <begin position="29"/>
        <end position="117"/>
    </location>
</feature>
<protein>
    <submittedName>
        <fullName evidence="4">Lipocalin-like domain-containing protein</fullName>
    </submittedName>
</protein>
<dbReference type="Proteomes" id="UP000186106">
    <property type="component" value="Unassembled WGS sequence"/>
</dbReference>
<evidence type="ECO:0000256" key="1">
    <source>
        <dbReference type="SAM" id="SignalP"/>
    </source>
</evidence>
<evidence type="ECO:0000313" key="5">
    <source>
        <dbReference type="Proteomes" id="UP000186106"/>
    </source>
</evidence>
<feature type="chain" id="PRO_5044563237" evidence="1">
    <location>
        <begin position="21"/>
        <end position="152"/>
    </location>
</feature>
<name>A0A1N7HUZ3_9FLAO</name>
<dbReference type="AlphaFoldDB" id="A0A1N7HUZ3"/>
<reference evidence="3 6" key="2">
    <citation type="submission" date="2018-11" db="EMBL/GenBank/DDBJ databases">
        <title>Proposal to divide the Flavobacteriaceae and reorganize its genera based on Amino Acid Identity values calculated from whole genome sequences.</title>
        <authorList>
            <person name="Nicholson A.C."/>
            <person name="Gulvik C.A."/>
            <person name="Whitney A.M."/>
            <person name="Humrighouse B.W."/>
            <person name="Bell M."/>
            <person name="Holmes B."/>
            <person name="Steigerwalt A.G."/>
            <person name="Villarma A."/>
            <person name="Sheth M."/>
            <person name="Batra D."/>
            <person name="Pryor J."/>
            <person name="Bernardet J.-F."/>
            <person name="Hugo C."/>
            <person name="Kampfer P."/>
            <person name="Newman J."/>
            <person name="McQuiston J.R."/>
        </authorList>
    </citation>
    <scope>NUCLEOTIDE SEQUENCE [LARGE SCALE GENOMIC DNA]</scope>
    <source>
        <strain evidence="3 6">DSM 16927</strain>
    </source>
</reference>
<evidence type="ECO:0000313" key="4">
    <source>
        <dbReference type="EMBL" id="SIS28653.1"/>
    </source>
</evidence>
<dbReference type="STRING" id="112234.SAMN05421768_101345"/>
<gene>
    <name evidence="3" type="ORF">EG359_05090</name>
    <name evidence="4" type="ORF">SAMN05421768_101345</name>
</gene>
<dbReference type="KEGG" id="cjt:EG359_05090"/>
<sequence>MMRMIFSTAFILAFSSLVSAQKLKKEDVLGFWKLKESGFYEGKTKVKKDFDNCRLMRNYTLREDGFAVYNYVEGSVGDCMPSEPRLSFWRIVDNRIQFFVDDKNILEEVMVTFNKDKTMLFSSYIPIPAKNSDAKLEAILNTIHYSILEKQY</sequence>
<dbReference type="OrthoDB" id="709567at2"/>
<dbReference type="EMBL" id="CP033926">
    <property type="protein sequence ID" value="AZA99017.1"/>
    <property type="molecule type" value="Genomic_DNA"/>
</dbReference>
<proteinExistence type="predicted"/>
<reference evidence="4 5" key="1">
    <citation type="submission" date="2017-01" db="EMBL/GenBank/DDBJ databases">
        <authorList>
            <person name="Mah S.A."/>
            <person name="Swanson W.J."/>
            <person name="Moy G.W."/>
            <person name="Vacquier V.D."/>
        </authorList>
    </citation>
    <scope>NUCLEOTIDE SEQUENCE [LARGE SCALE GENOMIC DNA]</scope>
    <source>
        <strain evidence="4 5">DSM 16927</strain>
    </source>
</reference>
<evidence type="ECO:0000259" key="2">
    <source>
        <dbReference type="Pfam" id="PF13648"/>
    </source>
</evidence>
<keyword evidence="1" id="KW-0732">Signal</keyword>
<dbReference type="Proteomes" id="UP000279541">
    <property type="component" value="Chromosome"/>
</dbReference>
<dbReference type="InterPro" id="IPR024311">
    <property type="entry name" value="Lipocalin-like"/>
</dbReference>
<keyword evidence="6" id="KW-1185">Reference proteome</keyword>
<accession>A0A1N7HUZ3</accession>
<dbReference type="EMBL" id="FTNZ01000001">
    <property type="protein sequence ID" value="SIS28653.1"/>
    <property type="molecule type" value="Genomic_DNA"/>
</dbReference>
<organism evidence="4 5">
    <name type="scientific">Chryseobacterium joostei</name>
    <dbReference type="NCBI Taxonomy" id="112234"/>
    <lineage>
        <taxon>Bacteria</taxon>
        <taxon>Pseudomonadati</taxon>
        <taxon>Bacteroidota</taxon>
        <taxon>Flavobacteriia</taxon>
        <taxon>Flavobacteriales</taxon>
        <taxon>Weeksellaceae</taxon>
        <taxon>Chryseobacterium group</taxon>
        <taxon>Chryseobacterium</taxon>
    </lineage>
</organism>
<dbReference type="Pfam" id="PF13648">
    <property type="entry name" value="Lipocalin_4"/>
    <property type="match status" value="1"/>
</dbReference>
<feature type="signal peptide" evidence="1">
    <location>
        <begin position="1"/>
        <end position="20"/>
    </location>
</feature>
<evidence type="ECO:0000313" key="6">
    <source>
        <dbReference type="Proteomes" id="UP000279541"/>
    </source>
</evidence>
<evidence type="ECO:0000313" key="3">
    <source>
        <dbReference type="EMBL" id="AZA99017.1"/>
    </source>
</evidence>